<accession>A0A075JCJ7</accession>
<evidence type="ECO:0000256" key="1">
    <source>
        <dbReference type="SAM" id="MobiDB-lite"/>
    </source>
</evidence>
<evidence type="ECO:0000259" key="4">
    <source>
        <dbReference type="PROSITE" id="PS50093"/>
    </source>
</evidence>
<keyword evidence="2" id="KW-0472">Membrane</keyword>
<keyword evidence="6" id="KW-1185">Reference proteome</keyword>
<dbReference type="InterPro" id="IPR013783">
    <property type="entry name" value="Ig-like_fold"/>
</dbReference>
<feature type="chain" id="PRO_5001706328" description="PKD domain-containing protein" evidence="3">
    <location>
        <begin position="26"/>
        <end position="341"/>
    </location>
</feature>
<feature type="compositionally biased region" description="Low complexity" evidence="1">
    <location>
        <begin position="295"/>
        <end position="304"/>
    </location>
</feature>
<keyword evidence="3" id="KW-0732">Signal</keyword>
<dbReference type="InterPro" id="IPR000601">
    <property type="entry name" value="PKD_dom"/>
</dbReference>
<dbReference type="EMBL" id="CP008889">
    <property type="protein sequence ID" value="AIF39669.1"/>
    <property type="molecule type" value="Genomic_DNA"/>
</dbReference>
<evidence type="ECO:0000256" key="3">
    <source>
        <dbReference type="SAM" id="SignalP"/>
    </source>
</evidence>
<feature type="signal peptide" evidence="3">
    <location>
        <begin position="1"/>
        <end position="25"/>
    </location>
</feature>
<feature type="domain" description="PKD" evidence="4">
    <location>
        <begin position="204"/>
        <end position="254"/>
    </location>
</feature>
<evidence type="ECO:0000313" key="6">
    <source>
        <dbReference type="Proteomes" id="UP000027986"/>
    </source>
</evidence>
<evidence type="ECO:0000256" key="2">
    <source>
        <dbReference type="SAM" id="Phobius"/>
    </source>
</evidence>
<dbReference type="RefSeq" id="WP_038566079.1">
    <property type="nucleotide sequence ID" value="NZ_CP008889.1"/>
</dbReference>
<feature type="compositionally biased region" description="Polar residues" evidence="1">
    <location>
        <begin position="56"/>
        <end position="71"/>
    </location>
</feature>
<keyword evidence="2" id="KW-0812">Transmembrane</keyword>
<dbReference type="PROSITE" id="PS50093">
    <property type="entry name" value="PKD"/>
    <property type="match status" value="1"/>
</dbReference>
<proteinExistence type="predicted"/>
<gene>
    <name evidence="5" type="ORF">HX89_00120</name>
</gene>
<protein>
    <recommendedName>
        <fullName evidence="4">PKD domain-containing protein</fullName>
    </recommendedName>
</protein>
<feature type="region of interest" description="Disordered" evidence="1">
    <location>
        <begin position="56"/>
        <end position="76"/>
    </location>
</feature>
<dbReference type="AlphaFoldDB" id="A0A075JCJ7"/>
<dbReference type="GeneID" id="41839687"/>
<dbReference type="GO" id="GO:0005975">
    <property type="term" value="P:carbohydrate metabolic process"/>
    <property type="evidence" value="ECO:0007669"/>
    <property type="project" value="UniProtKB-ARBA"/>
</dbReference>
<evidence type="ECO:0000313" key="5">
    <source>
        <dbReference type="EMBL" id="AIF39669.1"/>
    </source>
</evidence>
<dbReference type="OrthoDB" id="3817723at2"/>
<feature type="transmembrane region" description="Helical" evidence="2">
    <location>
        <begin position="318"/>
        <end position="336"/>
    </location>
</feature>
<name>A0A075JCJ7_9MICO</name>
<sequence length="341" mass="35085">MNRSVRTTCLTTFAGAALFSAPAYAAPTAGPGVSATPSITYTTDGTTVAFDFNLKGTQHHANGPDHTTTRTPGPMSMSVDFGDGKGRTGGDSGVLQCTSKGVSPLNFSSHYQYRYAKPGTYKVKLDFRYCGDANNSHVTKTVDVKVDATPAPPGRGGIKPFMNSDLFVSSSGRTLTYDFVAQGVQHYVSANGGTPYPNKDLTGYQIDFGDGKSTGGNGTGGATCTDVGADPVYLNLDDLSHTYAKAGTYTVKATGYYCGDGGEKTVTSTKVVKIGASAQPVPTPSKPGTSGGTTTGSTTVGPKVQTDMTHEGSSTNNTAAFAGGALLVAAGGTLVVRRRTR</sequence>
<dbReference type="Proteomes" id="UP000027986">
    <property type="component" value="Chromosome"/>
</dbReference>
<dbReference type="HOGENOM" id="CLU_813108_0_0_11"/>
<dbReference type="Gene3D" id="2.60.40.10">
    <property type="entry name" value="Immunoglobulins"/>
    <property type="match status" value="1"/>
</dbReference>
<organism evidence="5 6">
    <name type="scientific">Dermacoccus nishinomiyaensis</name>
    <dbReference type="NCBI Taxonomy" id="1274"/>
    <lineage>
        <taxon>Bacteria</taxon>
        <taxon>Bacillati</taxon>
        <taxon>Actinomycetota</taxon>
        <taxon>Actinomycetes</taxon>
        <taxon>Micrococcales</taxon>
        <taxon>Dermacoccaceae</taxon>
        <taxon>Dermacoccus</taxon>
    </lineage>
</organism>
<dbReference type="KEGG" id="dni:HX89_00120"/>
<reference evidence="5 6" key="1">
    <citation type="submission" date="2014-07" db="EMBL/GenBank/DDBJ databases">
        <title>Genome Sequencing of Dermacoccus nishinomiyaensis.</title>
        <authorList>
            <person name="Hong K.W."/>
            <person name="Chan K.G."/>
        </authorList>
    </citation>
    <scope>NUCLEOTIDE SEQUENCE [LARGE SCALE GENOMIC DNA]</scope>
    <source>
        <strain evidence="5 6">M25</strain>
    </source>
</reference>
<feature type="region of interest" description="Disordered" evidence="1">
    <location>
        <begin position="277"/>
        <end position="313"/>
    </location>
</feature>
<keyword evidence="2" id="KW-1133">Transmembrane helix</keyword>